<protein>
    <submittedName>
        <fullName evidence="2">Uncharacterized protein</fullName>
    </submittedName>
</protein>
<feature type="region of interest" description="Disordered" evidence="1">
    <location>
        <begin position="141"/>
        <end position="180"/>
    </location>
</feature>
<keyword evidence="3" id="KW-1185">Reference proteome</keyword>
<dbReference type="Proteomes" id="UP001341840">
    <property type="component" value="Unassembled WGS sequence"/>
</dbReference>
<name>A0ABU6YP02_9FABA</name>
<accession>A0ABU6YP02</accession>
<feature type="compositionally biased region" description="Low complexity" evidence="1">
    <location>
        <begin position="65"/>
        <end position="81"/>
    </location>
</feature>
<gene>
    <name evidence="2" type="ORF">PIB30_070891</name>
</gene>
<proteinExistence type="predicted"/>
<feature type="region of interest" description="Disordered" evidence="1">
    <location>
        <begin position="45"/>
        <end position="126"/>
    </location>
</feature>
<evidence type="ECO:0000313" key="2">
    <source>
        <dbReference type="EMBL" id="MED6211151.1"/>
    </source>
</evidence>
<dbReference type="EMBL" id="JASCZI010242463">
    <property type="protein sequence ID" value="MED6211151.1"/>
    <property type="molecule type" value="Genomic_DNA"/>
</dbReference>
<sequence length="247" mass="27423">MNGGVVHVYYKHGVSKPYVVEDYVSTAVAANADNDDIAEVDEATFLKTKASNKSSPPKPNPPSNTKPTPTLISPKASQKSSPPKPHPKNNTQYQAHLKRQPQAQTKAQPKKDSTYKPCEVETSSDDDVAVQLCKAKKRLTQSQKASASAHQPKKHSALAPTKERHNILQDDDGLVEDDSDEEIGHGLRDVVLDALDPGADLEESDSWHLEESKTPLILKMRNLMVIRMSFQYTKKGRALGIWNFMWE</sequence>
<organism evidence="2 3">
    <name type="scientific">Stylosanthes scabra</name>
    <dbReference type="NCBI Taxonomy" id="79078"/>
    <lineage>
        <taxon>Eukaryota</taxon>
        <taxon>Viridiplantae</taxon>
        <taxon>Streptophyta</taxon>
        <taxon>Embryophyta</taxon>
        <taxon>Tracheophyta</taxon>
        <taxon>Spermatophyta</taxon>
        <taxon>Magnoliopsida</taxon>
        <taxon>eudicotyledons</taxon>
        <taxon>Gunneridae</taxon>
        <taxon>Pentapetalae</taxon>
        <taxon>rosids</taxon>
        <taxon>fabids</taxon>
        <taxon>Fabales</taxon>
        <taxon>Fabaceae</taxon>
        <taxon>Papilionoideae</taxon>
        <taxon>50 kb inversion clade</taxon>
        <taxon>dalbergioids sensu lato</taxon>
        <taxon>Dalbergieae</taxon>
        <taxon>Pterocarpus clade</taxon>
        <taxon>Stylosanthes</taxon>
    </lineage>
</organism>
<comment type="caution">
    <text evidence="2">The sequence shown here is derived from an EMBL/GenBank/DDBJ whole genome shotgun (WGS) entry which is preliminary data.</text>
</comment>
<evidence type="ECO:0000313" key="3">
    <source>
        <dbReference type="Proteomes" id="UP001341840"/>
    </source>
</evidence>
<feature type="compositionally biased region" description="Acidic residues" evidence="1">
    <location>
        <begin position="169"/>
        <end position="180"/>
    </location>
</feature>
<evidence type="ECO:0000256" key="1">
    <source>
        <dbReference type="SAM" id="MobiDB-lite"/>
    </source>
</evidence>
<reference evidence="2 3" key="1">
    <citation type="journal article" date="2023" name="Plants (Basel)">
        <title>Bridging the Gap: Combining Genomics and Transcriptomics Approaches to Understand Stylosanthes scabra, an Orphan Legume from the Brazilian Caatinga.</title>
        <authorList>
            <person name="Ferreira-Neto J.R.C."/>
            <person name="da Silva M.D."/>
            <person name="Binneck E."/>
            <person name="de Melo N.F."/>
            <person name="da Silva R.H."/>
            <person name="de Melo A.L.T.M."/>
            <person name="Pandolfi V."/>
            <person name="Bustamante F.O."/>
            <person name="Brasileiro-Vidal A.C."/>
            <person name="Benko-Iseppon A.M."/>
        </authorList>
    </citation>
    <scope>NUCLEOTIDE SEQUENCE [LARGE SCALE GENOMIC DNA]</scope>
    <source>
        <tissue evidence="2">Leaves</tissue>
    </source>
</reference>